<organism evidence="1">
    <name type="scientific">Brassica cretica</name>
    <name type="common">Mustard</name>
    <dbReference type="NCBI Taxonomy" id="69181"/>
    <lineage>
        <taxon>Eukaryota</taxon>
        <taxon>Viridiplantae</taxon>
        <taxon>Streptophyta</taxon>
        <taxon>Embryophyta</taxon>
        <taxon>Tracheophyta</taxon>
        <taxon>Spermatophyta</taxon>
        <taxon>Magnoliopsida</taxon>
        <taxon>eudicotyledons</taxon>
        <taxon>Gunneridae</taxon>
        <taxon>Pentapetalae</taxon>
        <taxon>rosids</taxon>
        <taxon>malvids</taxon>
        <taxon>Brassicales</taxon>
        <taxon>Brassicaceae</taxon>
        <taxon>Brassiceae</taxon>
        <taxon>Brassica</taxon>
    </lineage>
</organism>
<sequence>MFLILDDLRFQFVSRCSSRADVSGSNHGAQMGVIGLIMRCEHIFPMIGIANPPAGSRAPKLAAIGNRSVQLRSCI</sequence>
<reference evidence="1" key="1">
    <citation type="submission" date="2019-12" db="EMBL/GenBank/DDBJ databases">
        <title>Genome sequencing and annotation of Brassica cretica.</title>
        <authorList>
            <person name="Studholme D.J."/>
            <person name="Sarris P.F."/>
        </authorList>
    </citation>
    <scope>NUCLEOTIDE SEQUENCE</scope>
    <source>
        <strain evidence="1">PFS-102/07</strain>
        <tissue evidence="1">Leaf</tissue>
    </source>
</reference>
<gene>
    <name evidence="1" type="ORF">F2Q70_00022412</name>
</gene>
<proteinExistence type="predicted"/>
<name>A0A8S9GWA7_BRACR</name>
<evidence type="ECO:0000313" key="1">
    <source>
        <dbReference type="EMBL" id="KAF2548277.1"/>
    </source>
</evidence>
<protein>
    <submittedName>
        <fullName evidence="1">Uncharacterized protein</fullName>
    </submittedName>
</protein>
<dbReference type="EMBL" id="QGKY02001925">
    <property type="protein sequence ID" value="KAF2548277.1"/>
    <property type="molecule type" value="Genomic_DNA"/>
</dbReference>
<accession>A0A8S9GWA7</accession>
<comment type="caution">
    <text evidence="1">The sequence shown here is derived from an EMBL/GenBank/DDBJ whole genome shotgun (WGS) entry which is preliminary data.</text>
</comment>
<dbReference type="AlphaFoldDB" id="A0A8S9GWA7"/>